<dbReference type="InterPro" id="IPR019775">
    <property type="entry name" value="WD40_repeat_CS"/>
</dbReference>
<dbReference type="GO" id="GO:0004197">
    <property type="term" value="F:cysteine-type endopeptidase activity"/>
    <property type="evidence" value="ECO:0007669"/>
    <property type="project" value="InterPro"/>
</dbReference>
<dbReference type="EMBL" id="NTFS01000179">
    <property type="protein sequence ID" value="PAX53025.1"/>
    <property type="molecule type" value="Genomic_DNA"/>
</dbReference>
<dbReference type="PANTHER" id="PTHR19846:SF0">
    <property type="entry name" value="PRE-MRNA PROCESSING FACTOR 4"/>
    <property type="match status" value="1"/>
</dbReference>
<dbReference type="GO" id="GO:0006508">
    <property type="term" value="P:proteolysis"/>
    <property type="evidence" value="ECO:0007669"/>
    <property type="project" value="InterPro"/>
</dbReference>
<dbReference type="Proteomes" id="UP000218238">
    <property type="component" value="Unassembled WGS sequence"/>
</dbReference>
<feature type="repeat" description="WD" evidence="3">
    <location>
        <begin position="1123"/>
        <end position="1157"/>
    </location>
</feature>
<dbReference type="CDD" id="cd00200">
    <property type="entry name" value="WD40"/>
    <property type="match status" value="2"/>
</dbReference>
<dbReference type="InterPro" id="IPR036322">
    <property type="entry name" value="WD40_repeat_dom_sf"/>
</dbReference>
<dbReference type="PRINTS" id="PR00320">
    <property type="entry name" value="GPROTEINBRPT"/>
</dbReference>
<dbReference type="Pfam" id="PF00400">
    <property type="entry name" value="WD40"/>
    <property type="match status" value="14"/>
</dbReference>
<dbReference type="Gene3D" id="3.40.50.1460">
    <property type="match status" value="1"/>
</dbReference>
<dbReference type="Pfam" id="PF00656">
    <property type="entry name" value="Peptidase_C14"/>
    <property type="match status" value="1"/>
</dbReference>
<feature type="domain" description="Peptidase C14 caspase" evidence="4">
    <location>
        <begin position="22"/>
        <end position="221"/>
    </location>
</feature>
<feature type="repeat" description="WD" evidence="3">
    <location>
        <begin position="1069"/>
        <end position="1101"/>
    </location>
</feature>
<sequence length="1706" mass="189653">MPRAVIRNKELNQGISTPKLWLLLVGVNQYQDQGLLSLQYPALDCQGLSEALSKATQQFPQREVITCNDFTTDLPSLLMVRTSLERITTTAKAEDTILFYFSGHGILREHSSQPYLCLRDTQIDDLINTSLPLSELLQLLSNCKACQQLVWLDACHSGGMTLRGQLNPTQQMVQVLQNAASASKGFYALLSCDTNQQSWEFPELGHGVFTYYLMRGLGGEAADAQGIITADGLYRYVYHQTLQYIDKTNQQLRLINQQRRGKGDDNLFSEYPLQTPKRIVEGVGEVVLGNISLTEAESSSRFGLVIDGMSNNQNTLRLSKIFRGMCGFELDYLRNSDTTNIRDRIQVALGLGNEATTALLYVRGRLEDAGLVIADDVFLSRDRLRQMLRGSKVSQQVIILDCYGEDKLNLQEWIEDLQGSRENGICIIAAQAVANESEIFIEALIETLESASPVVGLSAAGWITQLQVSLAGRLPIHVWLSGSHGVIEVVPGMTGGKSRKTILDLGICPYLGLKSFSEADAQYFYGREGLTQSLINHMTTASHLAVIGASGSGKSSVVQAGLVSQLRLGKQLAGSDKWLIKTIRPGVHPLQVLARKLGNTRVSEQSPLVVEGLLYEGVEGFVYWLRSRPEPMVMLVVDQFEELFTLTSEVEREGFLELLLGALRYAGDKFKLVMTLRADFIAPCLENPALANLLQTNSVLVPPRLNQDDYRSVIIQPAEQVGLQVQTGLVEVLLQELNHSVGDLPLLEFVLEQLWELRENGELTLFSYQQHLGGIAGALEKRADIVYGNLDNAAKDCAKWIFLSLTQLGEGTEDTRRRVLKSDLAVKKYPPALVERTLQALTAAKLIVMNLDEEELAGIGKGNIENSITSLPSSHVTIEVVHEILIRHWTTLKWWLEENRIRLRSQRQIEQSANLWKLHHQQADFLLQGVRLGEAEEIYVKYTDELSVDIQEFIAACLDERLRQENQQKQRLRQTQIALAVISVLGIAATGFGGFAYFQNRTAQIREINALNASSTAFLSSHQQLEGLVASIKAGKQLKRFFSPSKDIQITTAATLQQAILQTQEINRLQEHTDKVNAVSISPDSRLIASASDDGTVKIWNRAGKLITTLNSTNPNITNITSSKNYQNRVTSVIFSPDGKFIASGNTDKFINLYSIDGKLVRTFYGHNDFVTNLAFSPDSQILVSGSRDKTIKLWQVDGTKFKNLKTINAHNGWVNTVTFSPDGKFIASSGEDNLIKLWKVEDGKLIKTFTENKDRIKRIQFTHNGKSLISASSDSKIKIWNLDGKELQSFNSDKVNNINLSHDGKTLVSGSTDGSIIFWDLDDIEKNRRWTQINADNSCISLKCMVLYKAHNSQINDVAISNDGEIIVSSSDDKTVRIWNLNKWSLNKNIKKQNQTIYSIDFNPNNKDFITAGWDGTVNFWENNQQVKSFKAHESIISAIKFSHDGKIIATASADKTVKLWNAKTHQLIKNLTGHKDRITSINFTPNDQIIATGSSDKTAKLWQLSDGKLLHTLIGHTEEITSISITSDGNYIATASADNTIKIWHLNGILQRTIAAHKSLISTIAFSPDNQTLASASWDNSIKIWQVSNGKLINTLTEHSDGVTSLNFTPDSQILASASADNTIKLWNLADGTSLKTLIGYPSQINAIAFSSDTKTLVSGGETDGIMVWNLDLDNLIQQSCTKVKDYLENNRDVKQNDRNLCKK</sequence>
<feature type="repeat" description="WD" evidence="3">
    <location>
        <begin position="1598"/>
        <end position="1639"/>
    </location>
</feature>
<evidence type="ECO:0000259" key="4">
    <source>
        <dbReference type="Pfam" id="PF00656"/>
    </source>
</evidence>
<feature type="repeat" description="WD" evidence="3">
    <location>
        <begin position="1164"/>
        <end position="1198"/>
    </location>
</feature>
<dbReference type="GO" id="GO:0000398">
    <property type="term" value="P:mRNA splicing, via spliceosome"/>
    <property type="evidence" value="ECO:0007669"/>
    <property type="project" value="TreeGrafter"/>
</dbReference>
<reference evidence="6 7" key="1">
    <citation type="submission" date="2017-08" db="EMBL/GenBank/DDBJ databases">
        <title>Draft genome sequence of filamentous cyanobacterium Calothrix elsteri CCALA 953.</title>
        <authorList>
            <person name="Gagunashvili A.N."/>
            <person name="Elster J."/>
            <person name="Andresson O.S."/>
        </authorList>
    </citation>
    <scope>NUCLEOTIDE SEQUENCE [LARGE SCALE GENOMIC DNA]</scope>
    <source>
        <strain evidence="6 7">CCALA 953</strain>
    </source>
</reference>
<evidence type="ECO:0000313" key="7">
    <source>
        <dbReference type="Proteomes" id="UP000218238"/>
    </source>
</evidence>
<keyword evidence="7" id="KW-1185">Reference proteome</keyword>
<keyword evidence="2" id="KW-0677">Repeat</keyword>
<feature type="repeat" description="WD" evidence="3">
    <location>
        <begin position="1640"/>
        <end position="1681"/>
    </location>
</feature>
<feature type="repeat" description="WD" evidence="3">
    <location>
        <begin position="1250"/>
        <end position="1291"/>
    </location>
</feature>
<evidence type="ECO:0000256" key="1">
    <source>
        <dbReference type="ARBA" id="ARBA00022574"/>
    </source>
</evidence>
<comment type="caution">
    <text evidence="6">The sequence shown here is derived from an EMBL/GenBank/DDBJ whole genome shotgun (WGS) entry which is preliminary data.</text>
</comment>
<feature type="repeat" description="WD" evidence="3">
    <location>
        <begin position="1515"/>
        <end position="1549"/>
    </location>
</feature>
<dbReference type="PROSITE" id="PS50294">
    <property type="entry name" value="WD_REPEATS_REGION"/>
    <property type="match status" value="13"/>
</dbReference>
<dbReference type="Pfam" id="PF20703">
    <property type="entry name" value="nSTAND1"/>
    <property type="match status" value="1"/>
</dbReference>
<dbReference type="InterPro" id="IPR015943">
    <property type="entry name" value="WD40/YVTN_repeat-like_dom_sf"/>
</dbReference>
<feature type="repeat" description="WD" evidence="3">
    <location>
        <begin position="1349"/>
        <end position="1383"/>
    </location>
</feature>
<dbReference type="InterPro" id="IPR001680">
    <property type="entry name" value="WD40_rpt"/>
</dbReference>
<dbReference type="GO" id="GO:0030621">
    <property type="term" value="F:U4 snRNA binding"/>
    <property type="evidence" value="ECO:0007669"/>
    <property type="project" value="TreeGrafter"/>
</dbReference>
<feature type="repeat" description="WD" evidence="3">
    <location>
        <begin position="1289"/>
        <end position="1330"/>
    </location>
</feature>
<accession>A0A2A2THB6</accession>
<evidence type="ECO:0000256" key="3">
    <source>
        <dbReference type="PROSITE-ProRule" id="PRU00221"/>
    </source>
</evidence>
<dbReference type="PROSITE" id="PS50082">
    <property type="entry name" value="WD_REPEATS_2"/>
    <property type="match status" value="14"/>
</dbReference>
<evidence type="ECO:0000259" key="5">
    <source>
        <dbReference type="Pfam" id="PF20703"/>
    </source>
</evidence>
<feature type="repeat" description="WD" evidence="3">
    <location>
        <begin position="1556"/>
        <end position="1597"/>
    </location>
</feature>
<name>A0A2A2THB6_9CYAN</name>
<dbReference type="PANTHER" id="PTHR19846">
    <property type="entry name" value="WD40 REPEAT PROTEIN"/>
    <property type="match status" value="1"/>
</dbReference>
<feature type="repeat" description="WD" evidence="3">
    <location>
        <begin position="1391"/>
        <end position="1423"/>
    </location>
</feature>
<feature type="domain" description="Novel STAND NTPase 1" evidence="5">
    <location>
        <begin position="509"/>
        <end position="923"/>
    </location>
</feature>
<gene>
    <name evidence="6" type="ORF">CK510_16215</name>
</gene>
<proteinExistence type="predicted"/>
<keyword evidence="1 3" id="KW-0853">WD repeat</keyword>
<dbReference type="SMART" id="SM00320">
    <property type="entry name" value="WD40"/>
    <property type="match status" value="14"/>
</dbReference>
<feature type="repeat" description="WD" evidence="3">
    <location>
        <begin position="1431"/>
        <end position="1472"/>
    </location>
</feature>
<dbReference type="InterPro" id="IPR049052">
    <property type="entry name" value="nSTAND1"/>
</dbReference>
<dbReference type="Gene3D" id="2.130.10.10">
    <property type="entry name" value="YVTN repeat-like/Quinoprotein amine dehydrogenase"/>
    <property type="match status" value="5"/>
</dbReference>
<feature type="repeat" description="WD" evidence="3">
    <location>
        <begin position="1473"/>
        <end position="1514"/>
    </location>
</feature>
<protein>
    <submittedName>
        <fullName evidence="6">Uncharacterized protein</fullName>
    </submittedName>
</protein>
<dbReference type="PROSITE" id="PS00678">
    <property type="entry name" value="WD_REPEATS_1"/>
    <property type="match status" value="5"/>
</dbReference>
<evidence type="ECO:0000256" key="2">
    <source>
        <dbReference type="ARBA" id="ARBA00022737"/>
    </source>
</evidence>
<dbReference type="SUPFAM" id="SSF52540">
    <property type="entry name" value="P-loop containing nucleoside triphosphate hydrolases"/>
    <property type="match status" value="1"/>
</dbReference>
<evidence type="ECO:0000313" key="6">
    <source>
        <dbReference type="EMBL" id="PAX53025.1"/>
    </source>
</evidence>
<dbReference type="InterPro" id="IPR027417">
    <property type="entry name" value="P-loop_NTPase"/>
</dbReference>
<dbReference type="SUPFAM" id="SSF50978">
    <property type="entry name" value="WD40 repeat-like"/>
    <property type="match status" value="2"/>
</dbReference>
<dbReference type="InterPro" id="IPR011600">
    <property type="entry name" value="Pept_C14_caspase"/>
</dbReference>
<dbReference type="OrthoDB" id="414840at2"/>
<dbReference type="InterPro" id="IPR020472">
    <property type="entry name" value="WD40_PAC1"/>
</dbReference>
<organism evidence="6 7">
    <name type="scientific">Brunnivagina elsteri CCALA 953</name>
    <dbReference type="NCBI Taxonomy" id="987040"/>
    <lineage>
        <taxon>Bacteria</taxon>
        <taxon>Bacillati</taxon>
        <taxon>Cyanobacteriota</taxon>
        <taxon>Cyanophyceae</taxon>
        <taxon>Nostocales</taxon>
        <taxon>Calotrichaceae</taxon>
        <taxon>Brunnivagina</taxon>
    </lineage>
</organism>
<dbReference type="GO" id="GO:0017070">
    <property type="term" value="F:U6 snRNA binding"/>
    <property type="evidence" value="ECO:0007669"/>
    <property type="project" value="TreeGrafter"/>
</dbReference>
<feature type="repeat" description="WD" evidence="3">
    <location>
        <begin position="1208"/>
        <end position="1249"/>
    </location>
</feature>
<dbReference type="RefSeq" id="WP_095722688.1">
    <property type="nucleotide sequence ID" value="NZ_NTFS01000179.1"/>
</dbReference>